<dbReference type="RefSeq" id="WP_116274220.1">
    <property type="nucleotide sequence ID" value="NZ_KZ859521.1"/>
</dbReference>
<dbReference type="EMBL" id="NAOO01000019">
    <property type="protein sequence ID" value="RFB91102.1"/>
    <property type="molecule type" value="Genomic_DNA"/>
</dbReference>
<dbReference type="Proteomes" id="UP000256748">
    <property type="component" value="Unassembled WGS sequence"/>
</dbReference>
<accession>A0A3E1BFZ2</accession>
<sequence>MSVHDNPNIVRVTGTVKEINGRSFFGRNGLDDIHHYAYLIIEDMSGKLLKFERVTTNEKIDPEVTVGNVCTFYFRRIWSWKKSVFHLIATESDDRGINHFALWQGANKVSHGLMMAKAVPGAYVLGLFLFALPARFTIGLGHVLWLALIPPVALLALNHVTSLDNVRKDSIALQKELERSRIGQKFDGRELKTM</sequence>
<organism evidence="2 3">
    <name type="scientific">Rhizobium leguminosarum bv. trifolii</name>
    <dbReference type="NCBI Taxonomy" id="386"/>
    <lineage>
        <taxon>Bacteria</taxon>
        <taxon>Pseudomonadati</taxon>
        <taxon>Pseudomonadota</taxon>
        <taxon>Alphaproteobacteria</taxon>
        <taxon>Hyphomicrobiales</taxon>
        <taxon>Rhizobiaceae</taxon>
        <taxon>Rhizobium/Agrobacterium group</taxon>
        <taxon>Rhizobium</taxon>
    </lineage>
</organism>
<feature type="transmembrane region" description="Helical" evidence="1">
    <location>
        <begin position="118"/>
        <end position="136"/>
    </location>
</feature>
<reference evidence="2 3" key="1">
    <citation type="submission" date="2017-03" db="EMBL/GenBank/DDBJ databases">
        <title>Genome analysis of Rhizobial strains effectives or ineffectives for nitrogen fixation isolated from bean seeds.</title>
        <authorList>
            <person name="Peralta H."/>
            <person name="Aguilar-Vera A."/>
            <person name="Mora Y."/>
            <person name="Vargas-Lagunas C."/>
            <person name="Girard L."/>
            <person name="Mora J."/>
        </authorList>
    </citation>
    <scope>NUCLEOTIDE SEQUENCE [LARGE SCALE GENOMIC DNA]</scope>
    <source>
        <strain evidence="2 3">CCGM5</strain>
    </source>
</reference>
<evidence type="ECO:0000313" key="3">
    <source>
        <dbReference type="Proteomes" id="UP000256748"/>
    </source>
</evidence>
<keyword evidence="1" id="KW-0472">Membrane</keyword>
<evidence type="ECO:0000256" key="1">
    <source>
        <dbReference type="SAM" id="Phobius"/>
    </source>
</evidence>
<proteinExistence type="predicted"/>
<gene>
    <name evidence="2" type="ORF">B5K10_17455</name>
</gene>
<evidence type="ECO:0000313" key="2">
    <source>
        <dbReference type="EMBL" id="RFB91102.1"/>
    </source>
</evidence>
<keyword evidence="1" id="KW-0812">Transmembrane</keyword>
<name>A0A3E1BFZ2_RHILT</name>
<dbReference type="AlphaFoldDB" id="A0A3E1BFZ2"/>
<keyword evidence="1" id="KW-1133">Transmembrane helix</keyword>
<comment type="caution">
    <text evidence="2">The sequence shown here is derived from an EMBL/GenBank/DDBJ whole genome shotgun (WGS) entry which is preliminary data.</text>
</comment>
<feature type="transmembrane region" description="Helical" evidence="1">
    <location>
        <begin position="142"/>
        <end position="160"/>
    </location>
</feature>
<protein>
    <submittedName>
        <fullName evidence="2">Uncharacterized protein</fullName>
    </submittedName>
</protein>